<dbReference type="PANTHER" id="PTHR11799">
    <property type="entry name" value="PARAOXONASE"/>
    <property type="match status" value="1"/>
</dbReference>
<accession>A0A5N6TR95</accession>
<dbReference type="OrthoDB" id="5307922at2759"/>
<gene>
    <name evidence="2" type="ORF">BDV25DRAFT_10432</name>
</gene>
<name>A0A5N6TR95_ASPAV</name>
<keyword evidence="1" id="KW-0812">Transmembrane</keyword>
<dbReference type="EMBL" id="ML742143">
    <property type="protein sequence ID" value="KAE8148882.1"/>
    <property type="molecule type" value="Genomic_DNA"/>
</dbReference>
<reference evidence="2 3" key="1">
    <citation type="submission" date="2019-04" db="EMBL/GenBank/DDBJ databases">
        <title>Friends and foes A comparative genomics study of 23 Aspergillus species from section Flavi.</title>
        <authorList>
            <consortium name="DOE Joint Genome Institute"/>
            <person name="Kjaerbolling I."/>
            <person name="Vesth T."/>
            <person name="Frisvad J.C."/>
            <person name="Nybo J.L."/>
            <person name="Theobald S."/>
            <person name="Kildgaard S."/>
            <person name="Isbrandt T."/>
            <person name="Kuo A."/>
            <person name="Sato A."/>
            <person name="Lyhne E.K."/>
            <person name="Kogle M.E."/>
            <person name="Wiebenga A."/>
            <person name="Kun R.S."/>
            <person name="Lubbers R.J."/>
            <person name="Makela M.R."/>
            <person name="Barry K."/>
            <person name="Chovatia M."/>
            <person name="Clum A."/>
            <person name="Daum C."/>
            <person name="Haridas S."/>
            <person name="He G."/>
            <person name="LaButti K."/>
            <person name="Lipzen A."/>
            <person name="Mondo S."/>
            <person name="Riley R."/>
            <person name="Salamov A."/>
            <person name="Simmons B.A."/>
            <person name="Magnuson J.K."/>
            <person name="Henrissat B."/>
            <person name="Mortensen U.H."/>
            <person name="Larsen T.O."/>
            <person name="Devries R.P."/>
            <person name="Grigoriev I.V."/>
            <person name="Machida M."/>
            <person name="Baker S.E."/>
            <person name="Andersen M.R."/>
        </authorList>
    </citation>
    <scope>NUCLEOTIDE SEQUENCE [LARGE SCALE GENOMIC DNA]</scope>
    <source>
        <strain evidence="2 3">IBT 18842</strain>
    </source>
</reference>
<keyword evidence="3" id="KW-1185">Reference proteome</keyword>
<evidence type="ECO:0000256" key="1">
    <source>
        <dbReference type="SAM" id="Phobius"/>
    </source>
</evidence>
<proteinExistence type="predicted"/>
<dbReference type="Proteomes" id="UP000325780">
    <property type="component" value="Unassembled WGS sequence"/>
</dbReference>
<dbReference type="InterPro" id="IPR051288">
    <property type="entry name" value="Serum_paraoxonase/arylesterase"/>
</dbReference>
<organism evidence="2 3">
    <name type="scientific">Aspergillus avenaceus</name>
    <dbReference type="NCBI Taxonomy" id="36643"/>
    <lineage>
        <taxon>Eukaryota</taxon>
        <taxon>Fungi</taxon>
        <taxon>Dikarya</taxon>
        <taxon>Ascomycota</taxon>
        <taxon>Pezizomycotina</taxon>
        <taxon>Eurotiomycetes</taxon>
        <taxon>Eurotiomycetidae</taxon>
        <taxon>Eurotiales</taxon>
        <taxon>Aspergillaceae</taxon>
        <taxon>Aspergillus</taxon>
        <taxon>Aspergillus subgen. Circumdati</taxon>
    </lineage>
</organism>
<protein>
    <recommendedName>
        <fullName evidence="4">Calcium-dependent phosphotriesterase</fullName>
    </recommendedName>
</protein>
<evidence type="ECO:0000313" key="3">
    <source>
        <dbReference type="Proteomes" id="UP000325780"/>
    </source>
</evidence>
<evidence type="ECO:0008006" key="4">
    <source>
        <dbReference type="Google" id="ProtNLM"/>
    </source>
</evidence>
<dbReference type="Gene3D" id="2.120.10.30">
    <property type="entry name" value="TolB, C-terminal domain"/>
    <property type="match status" value="1"/>
</dbReference>
<dbReference type="PANTHER" id="PTHR11799:SF20">
    <property type="entry name" value="SMP-30_GLUCONOLACTONASE_LRE-LIKE REGION DOMAIN-CONTAINING PROTEIN"/>
    <property type="match status" value="1"/>
</dbReference>
<feature type="transmembrane region" description="Helical" evidence="1">
    <location>
        <begin position="7"/>
        <end position="25"/>
    </location>
</feature>
<sequence>MLSWTSINIILPFAVFLGLYGQYIYNTQPGTNYTPRPLEDFPGYRCRRINHPLLGSCEDLWLDSVNRKLYAACSNPAARKAWSPGANTYDLPARKAAGGGTDHITVLDVDQPGADGLFGVHALNFQAKGHVQTLDLHGFDARQIDNGRLRFWLINHRPPLDPATGEELTDATQVGANSTIEVYDLDLGLAPKHLEHVTTIASHVIISPNNLVMVDEDGTGEGGFLFTNDHGAKVGEGRDPRMHFGDGSVGYCRTDTGKCHIAAADGCSLPNGITRDPSSGLVYVAQSAAASVTVYRLAYDNRLFRIGEIGTSIAIDNLSIDSEGNVFGGAIPVPEQFMKAFHDPYETDAPSTVLMIRNKNRPDGSGVLEQYEEARVVDVEAEVKEQFEVVRVVEDAEAKVLPTTTTVVHDPISGRLFLGGVSSPFMGVCERVERTYN</sequence>
<dbReference type="AlphaFoldDB" id="A0A5N6TR95"/>
<keyword evidence="1" id="KW-0472">Membrane</keyword>
<dbReference type="SUPFAM" id="SSF63829">
    <property type="entry name" value="Calcium-dependent phosphotriesterase"/>
    <property type="match status" value="1"/>
</dbReference>
<dbReference type="InterPro" id="IPR011042">
    <property type="entry name" value="6-blade_b-propeller_TolB-like"/>
</dbReference>
<keyword evidence="1" id="KW-1133">Transmembrane helix</keyword>
<evidence type="ECO:0000313" key="2">
    <source>
        <dbReference type="EMBL" id="KAE8148882.1"/>
    </source>
</evidence>